<dbReference type="EMBL" id="AAGKHW010000018">
    <property type="protein sequence ID" value="EBO9989058.1"/>
    <property type="molecule type" value="Genomic_DNA"/>
</dbReference>
<dbReference type="RefSeq" id="WP_070808909.1">
    <property type="nucleotide sequence ID" value="NZ_MYWA01000054.1"/>
</dbReference>
<proteinExistence type="predicted"/>
<keyword evidence="1" id="KW-1133">Transmembrane helix</keyword>
<protein>
    <submittedName>
        <fullName evidence="2">Uncharacterized protein</fullName>
    </submittedName>
</protein>
<evidence type="ECO:0000256" key="1">
    <source>
        <dbReference type="SAM" id="Phobius"/>
    </source>
</evidence>
<sequence>MINFLRKTSLWINKATGNTTFQFILIFIAGIIAGYQAGEQTKFYNLSKDPQASLVELIYKKCGGNTIVVKDIRGPWMTEQMTCWSEELTHASDNTFKTEMYFKISKFLHECNLKKEDQKNA</sequence>
<reference evidence="2" key="1">
    <citation type="submission" date="2018-07" db="EMBL/GenBank/DDBJ databases">
        <authorList>
            <consortium name="GenomeTrakr network: Whole genome sequencing for foodborne pathogen traceback"/>
        </authorList>
    </citation>
    <scope>NUCLEOTIDE SEQUENCE</scope>
    <source>
        <strain evidence="2">FLUFL-668</strain>
    </source>
</reference>
<keyword evidence="1" id="KW-0812">Transmembrane</keyword>
<organism evidence="2">
    <name type="scientific">Salmonella enterica</name>
    <name type="common">Salmonella choleraesuis</name>
    <dbReference type="NCBI Taxonomy" id="28901"/>
    <lineage>
        <taxon>Bacteria</taxon>
        <taxon>Pseudomonadati</taxon>
        <taxon>Pseudomonadota</taxon>
        <taxon>Gammaproteobacteria</taxon>
        <taxon>Enterobacterales</taxon>
        <taxon>Enterobacteriaceae</taxon>
        <taxon>Salmonella</taxon>
    </lineage>
</organism>
<keyword evidence="1" id="KW-0472">Membrane</keyword>
<accession>A0A5U2EDB7</accession>
<gene>
    <name evidence="2" type="ORF">EO33_21770</name>
</gene>
<evidence type="ECO:0000313" key="2">
    <source>
        <dbReference type="EMBL" id="EBO9989058.1"/>
    </source>
</evidence>
<name>A0A5U2EDB7_SALER</name>
<dbReference type="AlphaFoldDB" id="A0A5U2EDB7"/>
<comment type="caution">
    <text evidence="2">The sequence shown here is derived from an EMBL/GenBank/DDBJ whole genome shotgun (WGS) entry which is preliminary data.</text>
</comment>
<feature type="transmembrane region" description="Helical" evidence="1">
    <location>
        <begin position="20"/>
        <end position="38"/>
    </location>
</feature>